<feature type="domain" description="HAT C-terminal dimerisation" evidence="1">
    <location>
        <begin position="248"/>
        <end position="335"/>
    </location>
</feature>
<dbReference type="PANTHER" id="PTHR23272">
    <property type="entry name" value="BED FINGER-RELATED"/>
    <property type="match status" value="1"/>
</dbReference>
<dbReference type="InterPro" id="IPR008906">
    <property type="entry name" value="HATC_C_dom"/>
</dbReference>
<evidence type="ECO:0000313" key="3">
    <source>
        <dbReference type="EMBL" id="KAK9174956.1"/>
    </source>
</evidence>
<dbReference type="Pfam" id="PF05699">
    <property type="entry name" value="Dimer_Tnp_hAT"/>
    <property type="match status" value="1"/>
</dbReference>
<evidence type="ECO:0000259" key="1">
    <source>
        <dbReference type="Pfam" id="PF05699"/>
    </source>
</evidence>
<dbReference type="InterPro" id="IPR025525">
    <property type="entry name" value="hAT-like_transposase_RNase-H"/>
</dbReference>
<sequence length="378" mass="42402">MLTTALKFRSTFDRMTNEDKLYDAYFREEEGGKKKVGPPGSYDWDNARRMVRFLRIFYEATLSFSSSLRVTSSTCYNEICKVEKALNTMADSLDPHISMIASSMKENFEEYWEGSSKINKLLIVASILDPRGKMNFATLCFETLYGKDSAKCAEMKDVVKDVLNKLFEAYSAQHLKPSASASASAFPSASASAFPSESVSAFPSESAGVSANSGLTFMDEDDEVFEDPFSKYTEMVTITRDHIELSNELDLYFMESVEYQAPNALGAPFDILLWWKANSSKYPILSQIARDVLAIPVSTVASESAFSTGGRILDEYRSSMTPDMVEALILTQNWLRTSLFVDSTTNLQVLVEENEFMDALTEGININDYLFIFKICLL</sequence>
<dbReference type="EMBL" id="JBCGBO010000025">
    <property type="protein sequence ID" value="KAK9174956.1"/>
    <property type="molecule type" value="Genomic_DNA"/>
</dbReference>
<dbReference type="GO" id="GO:0046983">
    <property type="term" value="F:protein dimerization activity"/>
    <property type="evidence" value="ECO:0007669"/>
    <property type="project" value="InterPro"/>
</dbReference>
<organism evidence="3 4">
    <name type="scientific">Citrus x changshan-huyou</name>
    <dbReference type="NCBI Taxonomy" id="2935761"/>
    <lineage>
        <taxon>Eukaryota</taxon>
        <taxon>Viridiplantae</taxon>
        <taxon>Streptophyta</taxon>
        <taxon>Embryophyta</taxon>
        <taxon>Tracheophyta</taxon>
        <taxon>Spermatophyta</taxon>
        <taxon>Magnoliopsida</taxon>
        <taxon>eudicotyledons</taxon>
        <taxon>Gunneridae</taxon>
        <taxon>Pentapetalae</taxon>
        <taxon>rosids</taxon>
        <taxon>malvids</taxon>
        <taxon>Sapindales</taxon>
        <taxon>Rutaceae</taxon>
        <taxon>Aurantioideae</taxon>
        <taxon>Citrus</taxon>
    </lineage>
</organism>
<dbReference type="Proteomes" id="UP001428341">
    <property type="component" value="Unassembled WGS sequence"/>
</dbReference>
<dbReference type="Pfam" id="PF14372">
    <property type="entry name" value="hAT-like_RNase-H"/>
    <property type="match status" value="1"/>
</dbReference>
<accession>A0AAP0LH18</accession>
<gene>
    <name evidence="3" type="ORF">WN944_026960</name>
</gene>
<proteinExistence type="predicted"/>
<dbReference type="SUPFAM" id="SSF53098">
    <property type="entry name" value="Ribonuclease H-like"/>
    <property type="match status" value="1"/>
</dbReference>
<comment type="caution">
    <text evidence="3">The sequence shown here is derived from an EMBL/GenBank/DDBJ whole genome shotgun (WGS) entry which is preliminary data.</text>
</comment>
<dbReference type="PANTHER" id="PTHR23272:SF187">
    <property type="entry name" value="AC9 TRANSPOSASE-RELATED"/>
    <property type="match status" value="1"/>
</dbReference>
<evidence type="ECO:0000313" key="4">
    <source>
        <dbReference type="Proteomes" id="UP001428341"/>
    </source>
</evidence>
<keyword evidence="4" id="KW-1185">Reference proteome</keyword>
<dbReference type="InterPro" id="IPR012337">
    <property type="entry name" value="RNaseH-like_sf"/>
</dbReference>
<evidence type="ECO:0008006" key="5">
    <source>
        <dbReference type="Google" id="ProtNLM"/>
    </source>
</evidence>
<dbReference type="GO" id="GO:0003677">
    <property type="term" value="F:DNA binding"/>
    <property type="evidence" value="ECO:0007669"/>
    <property type="project" value="InterPro"/>
</dbReference>
<name>A0AAP0LH18_9ROSI</name>
<feature type="domain" description="hAT-like transposase RNase-H fold" evidence="2">
    <location>
        <begin position="66"/>
        <end position="170"/>
    </location>
</feature>
<evidence type="ECO:0000259" key="2">
    <source>
        <dbReference type="Pfam" id="PF14372"/>
    </source>
</evidence>
<reference evidence="3 4" key="1">
    <citation type="submission" date="2024-05" db="EMBL/GenBank/DDBJ databases">
        <title>Haplotype-resolved chromosome-level genome assembly of Huyou (Citrus changshanensis).</title>
        <authorList>
            <person name="Miao C."/>
            <person name="Chen W."/>
            <person name="Wu Y."/>
            <person name="Wang L."/>
            <person name="Zhao S."/>
            <person name="Grierson D."/>
            <person name="Xu C."/>
            <person name="Chen K."/>
        </authorList>
    </citation>
    <scope>NUCLEOTIDE SEQUENCE [LARGE SCALE GENOMIC DNA]</scope>
    <source>
        <strain evidence="3">01-14</strain>
        <tissue evidence="3">Leaf</tissue>
    </source>
</reference>
<dbReference type="AlphaFoldDB" id="A0AAP0LH18"/>
<protein>
    <recommendedName>
        <fullName evidence="5">Transposase</fullName>
    </recommendedName>
</protein>